<evidence type="ECO:0000313" key="2">
    <source>
        <dbReference type="Proteomes" id="UP001153636"/>
    </source>
</evidence>
<protein>
    <submittedName>
        <fullName evidence="1">Uncharacterized protein</fullName>
    </submittedName>
</protein>
<keyword evidence="2" id="KW-1185">Reference proteome</keyword>
<name>A0A9P0D3L5_9CUCU</name>
<gene>
    <name evidence="1" type="ORF">PSYICH_LOCUS9878</name>
</gene>
<reference evidence="1" key="1">
    <citation type="submission" date="2022-01" db="EMBL/GenBank/DDBJ databases">
        <authorList>
            <person name="King R."/>
        </authorList>
    </citation>
    <scope>NUCLEOTIDE SEQUENCE</scope>
</reference>
<accession>A0A9P0D3L5</accession>
<organism evidence="1 2">
    <name type="scientific">Psylliodes chrysocephalus</name>
    <dbReference type="NCBI Taxonomy" id="3402493"/>
    <lineage>
        <taxon>Eukaryota</taxon>
        <taxon>Metazoa</taxon>
        <taxon>Ecdysozoa</taxon>
        <taxon>Arthropoda</taxon>
        <taxon>Hexapoda</taxon>
        <taxon>Insecta</taxon>
        <taxon>Pterygota</taxon>
        <taxon>Neoptera</taxon>
        <taxon>Endopterygota</taxon>
        <taxon>Coleoptera</taxon>
        <taxon>Polyphaga</taxon>
        <taxon>Cucujiformia</taxon>
        <taxon>Chrysomeloidea</taxon>
        <taxon>Chrysomelidae</taxon>
        <taxon>Galerucinae</taxon>
        <taxon>Alticini</taxon>
        <taxon>Psylliodes</taxon>
    </lineage>
</organism>
<dbReference type="OrthoDB" id="7669876at2759"/>
<proteinExistence type="predicted"/>
<sequence length="147" mass="16746">MHMDSNLIEENDLTDLEENDCIEKVALILRKTILNINKFKLKSKIKAEDLINGECSIPEKLELFYKVLIGGQDIRRRDGVSCDRLTNSVASDAIFCINNGTVKPFKHITLGLTIKSLTNTRKVINTLNRFGHCCTITLWKNLKLKKL</sequence>
<dbReference type="Proteomes" id="UP001153636">
    <property type="component" value="Chromosome 4"/>
</dbReference>
<evidence type="ECO:0000313" key="1">
    <source>
        <dbReference type="EMBL" id="CAH1109226.1"/>
    </source>
</evidence>
<dbReference type="EMBL" id="OV651816">
    <property type="protein sequence ID" value="CAH1109226.1"/>
    <property type="molecule type" value="Genomic_DNA"/>
</dbReference>
<dbReference type="AlphaFoldDB" id="A0A9P0D3L5"/>